<comment type="subcellular location">
    <subcellularLocation>
        <location evidence="1">Cell membrane</location>
        <topology evidence="1">Multi-pass membrane protein</topology>
    </subcellularLocation>
</comment>
<comment type="similarity">
    <text evidence="2">Belongs to the SYG1 (TC 2.A.94) family.</text>
</comment>
<keyword evidence="15" id="KW-1185">Reference proteome</keyword>
<proteinExistence type="inferred from homology"/>
<dbReference type="PROSITE" id="PS51382">
    <property type="entry name" value="SPX"/>
    <property type="match status" value="1"/>
</dbReference>
<evidence type="ECO:0000256" key="11">
    <source>
        <dbReference type="SAM" id="Phobius"/>
    </source>
</evidence>
<dbReference type="EMBL" id="MVGT01001412">
    <property type="protein sequence ID" value="OVA12219.1"/>
    <property type="molecule type" value="Genomic_DNA"/>
</dbReference>
<evidence type="ECO:0000256" key="2">
    <source>
        <dbReference type="ARBA" id="ARBA00009665"/>
    </source>
</evidence>
<evidence type="ECO:0000256" key="3">
    <source>
        <dbReference type="ARBA" id="ARBA00022448"/>
    </source>
</evidence>
<organism evidence="14 15">
    <name type="scientific">Macleaya cordata</name>
    <name type="common">Five-seeded plume-poppy</name>
    <name type="synonym">Bocconia cordata</name>
    <dbReference type="NCBI Taxonomy" id="56857"/>
    <lineage>
        <taxon>Eukaryota</taxon>
        <taxon>Viridiplantae</taxon>
        <taxon>Streptophyta</taxon>
        <taxon>Embryophyta</taxon>
        <taxon>Tracheophyta</taxon>
        <taxon>Spermatophyta</taxon>
        <taxon>Magnoliopsida</taxon>
        <taxon>Ranunculales</taxon>
        <taxon>Papaveraceae</taxon>
        <taxon>Papaveroideae</taxon>
        <taxon>Macleaya</taxon>
    </lineage>
</organism>
<dbReference type="OMA" id="CAFATMA"/>
<dbReference type="Pfam" id="PF03105">
    <property type="entry name" value="SPX"/>
    <property type="match status" value="1"/>
</dbReference>
<dbReference type="OrthoDB" id="9970435at2759"/>
<evidence type="ECO:0000256" key="1">
    <source>
        <dbReference type="ARBA" id="ARBA00004651"/>
    </source>
</evidence>
<evidence type="ECO:0000256" key="6">
    <source>
        <dbReference type="ARBA" id="ARBA00022692"/>
    </source>
</evidence>
<keyword evidence="5" id="KW-0592">Phosphate transport</keyword>
<feature type="domain" description="SPX" evidence="13">
    <location>
        <begin position="1"/>
        <end position="369"/>
    </location>
</feature>
<dbReference type="AlphaFoldDB" id="A0A200QP24"/>
<feature type="transmembrane region" description="Helical" evidence="11">
    <location>
        <begin position="420"/>
        <end position="443"/>
    </location>
</feature>
<evidence type="ECO:0000313" key="15">
    <source>
        <dbReference type="Proteomes" id="UP000195402"/>
    </source>
</evidence>
<evidence type="ECO:0000256" key="4">
    <source>
        <dbReference type="ARBA" id="ARBA00022475"/>
    </source>
</evidence>
<dbReference type="PROSITE" id="PS51380">
    <property type="entry name" value="EXS"/>
    <property type="match status" value="1"/>
</dbReference>
<gene>
    <name evidence="14" type="ORF">BVC80_1777g41</name>
</gene>
<dbReference type="GO" id="GO:0005886">
    <property type="term" value="C:plasma membrane"/>
    <property type="evidence" value="ECO:0007669"/>
    <property type="project" value="UniProtKB-SubCell"/>
</dbReference>
<dbReference type="FunCoup" id="A0A200QP24">
    <property type="interactions" value="2700"/>
</dbReference>
<sequence>MKFGKEFKSQTVPEWHEAYMNYDYLKSLLKEIQRFKLRNKPSSTPANTLKKTITMYRAFSGLTRRYSNLRSPNKVGHNDHLHHVDLEDQVILVSSVDHNHEGSDHDGHHYQTKFLMSSDEGGEYEHVFFRRLDDEFNKVNKFYKAQVEEVMKEADLLNKQMDALIAFRIKVENPEGSHNFNWSVEMTRLASGVAASAAAVALSSPNSSTSRSTSRSPTVSREAMVHMDAIEEIEQINEGHSEDSGDDTVTNDTKGIKSTSVIKTKPNNIKATARPASLDVLNHVTINNTLETPRSTIKGILHVHQNKELTFGRENLKKVEEQLQRAFVEFYQKLRLLKSYSFLNLLAFSKIMKKYDKITSRSASKSYLNMVDNSYIGSFDGVTRLMERVEATFIKHFTNSNRSKGIRILRPKAKRERHRITFSLGVFCGCTAALIVALIAIIHARNIIRKEGSAQYMENMFPLYSFFGFIVLHMFMYGANLYAWKRYRINYPFIFGFKQGTELGYREVLLLSSALATLALASVLANLDMEMDDKTNDYKALTEILPLGLVILVLLITFCPFNIIYRSSRYFLLRCAFHCFLAPLYKVTLPDFLLADQLTSQVQAIRSLEFYICYYGWGDFKHRNNTCKDKDVYNIFYFILAATPYWSRFLQCLRRMYDEKDSMQGYNALKYLSTIVAVLMRTAYTRRETTGWWVLAWISSGIAAIISTYWDLVIDWGLLQRNSKNRWLRDKLLVSRKSIYFGAMVLNVLLRFAWLQTVLNFKVSFLHEEALIAIVASLEIIRRGVWNFFRLENEHLNNVGKYRAFKSVPLPFNYDEDEDKDE</sequence>
<evidence type="ECO:0000256" key="9">
    <source>
        <dbReference type="ARBA" id="ARBA00043939"/>
    </source>
</evidence>
<dbReference type="GO" id="GO:0016036">
    <property type="term" value="P:cellular response to phosphate starvation"/>
    <property type="evidence" value="ECO:0007669"/>
    <property type="project" value="TreeGrafter"/>
</dbReference>
<evidence type="ECO:0000256" key="7">
    <source>
        <dbReference type="ARBA" id="ARBA00022989"/>
    </source>
</evidence>
<feature type="region of interest" description="Disordered" evidence="10">
    <location>
        <begin position="201"/>
        <end position="221"/>
    </location>
</feature>
<dbReference type="InterPro" id="IPR004331">
    <property type="entry name" value="SPX_dom"/>
</dbReference>
<evidence type="ECO:0000313" key="14">
    <source>
        <dbReference type="EMBL" id="OVA12219.1"/>
    </source>
</evidence>
<dbReference type="STRING" id="56857.A0A200QP24"/>
<protein>
    <submittedName>
        <fullName evidence="14">SPX</fullName>
    </submittedName>
</protein>
<evidence type="ECO:0000256" key="5">
    <source>
        <dbReference type="ARBA" id="ARBA00022592"/>
    </source>
</evidence>
<comment type="function">
    <text evidence="9">May transport inorganic phosphate (Pi).</text>
</comment>
<keyword evidence="6 11" id="KW-0812">Transmembrane</keyword>
<accession>A0A200QP24</accession>
<dbReference type="InterPro" id="IPR034092">
    <property type="entry name" value="PHO1_SPX"/>
</dbReference>
<dbReference type="GO" id="GO:0005802">
    <property type="term" value="C:trans-Golgi network"/>
    <property type="evidence" value="ECO:0007669"/>
    <property type="project" value="TreeGrafter"/>
</dbReference>
<feature type="transmembrane region" description="Helical" evidence="11">
    <location>
        <begin position="665"/>
        <end position="684"/>
    </location>
</feature>
<dbReference type="PANTHER" id="PTHR10783">
    <property type="entry name" value="XENOTROPIC AND POLYTROPIC RETROVIRUS RECEPTOR 1-RELATED"/>
    <property type="match status" value="1"/>
</dbReference>
<dbReference type="CDD" id="cd14476">
    <property type="entry name" value="SPX_PHO1_like"/>
    <property type="match status" value="1"/>
</dbReference>
<dbReference type="GO" id="GO:0000822">
    <property type="term" value="F:inositol hexakisphosphate binding"/>
    <property type="evidence" value="ECO:0007669"/>
    <property type="project" value="TreeGrafter"/>
</dbReference>
<feature type="transmembrane region" description="Helical" evidence="11">
    <location>
        <begin position="544"/>
        <end position="564"/>
    </location>
</feature>
<reference evidence="14 15" key="1">
    <citation type="journal article" date="2017" name="Mol. Plant">
        <title>The Genome of Medicinal Plant Macleaya cordata Provides New Insights into Benzylisoquinoline Alkaloids Metabolism.</title>
        <authorList>
            <person name="Liu X."/>
            <person name="Liu Y."/>
            <person name="Huang P."/>
            <person name="Ma Y."/>
            <person name="Qing Z."/>
            <person name="Tang Q."/>
            <person name="Cao H."/>
            <person name="Cheng P."/>
            <person name="Zheng Y."/>
            <person name="Yuan Z."/>
            <person name="Zhou Y."/>
            <person name="Liu J."/>
            <person name="Tang Z."/>
            <person name="Zhuo Y."/>
            <person name="Zhang Y."/>
            <person name="Yu L."/>
            <person name="Huang J."/>
            <person name="Yang P."/>
            <person name="Peng Q."/>
            <person name="Zhang J."/>
            <person name="Jiang W."/>
            <person name="Zhang Z."/>
            <person name="Lin K."/>
            <person name="Ro D.K."/>
            <person name="Chen X."/>
            <person name="Xiong X."/>
            <person name="Shang Y."/>
            <person name="Huang S."/>
            <person name="Zeng J."/>
        </authorList>
    </citation>
    <scope>NUCLEOTIDE SEQUENCE [LARGE SCALE GENOMIC DNA]</scope>
    <source>
        <strain evidence="15">cv. BLH2017</strain>
        <tissue evidence="14">Root</tissue>
    </source>
</reference>
<evidence type="ECO:0000256" key="8">
    <source>
        <dbReference type="ARBA" id="ARBA00023136"/>
    </source>
</evidence>
<dbReference type="GO" id="GO:0006817">
    <property type="term" value="P:phosphate ion transport"/>
    <property type="evidence" value="ECO:0007669"/>
    <property type="project" value="UniProtKB-KW"/>
</dbReference>
<name>A0A200QP24_MACCD</name>
<dbReference type="Proteomes" id="UP000195402">
    <property type="component" value="Unassembled WGS sequence"/>
</dbReference>
<keyword evidence="4" id="KW-1003">Cell membrane</keyword>
<feature type="transmembrane region" description="Helical" evidence="11">
    <location>
        <begin position="739"/>
        <end position="759"/>
    </location>
</feature>
<keyword evidence="7 11" id="KW-1133">Transmembrane helix</keyword>
<keyword evidence="8 11" id="KW-0472">Membrane</keyword>
<dbReference type="Pfam" id="PF03124">
    <property type="entry name" value="EXS"/>
    <property type="match status" value="1"/>
</dbReference>
<feature type="transmembrane region" description="Helical" evidence="11">
    <location>
        <begin position="463"/>
        <end position="484"/>
    </location>
</feature>
<comment type="caution">
    <text evidence="14">The sequence shown here is derived from an EMBL/GenBank/DDBJ whole genome shotgun (WGS) entry which is preliminary data.</text>
</comment>
<dbReference type="InParanoid" id="A0A200QP24"/>
<keyword evidence="3" id="KW-0813">Transport</keyword>
<feature type="transmembrane region" description="Helical" evidence="11">
    <location>
        <begin position="635"/>
        <end position="653"/>
    </location>
</feature>
<evidence type="ECO:0000256" key="10">
    <source>
        <dbReference type="SAM" id="MobiDB-lite"/>
    </source>
</evidence>
<feature type="transmembrane region" description="Helical" evidence="11">
    <location>
        <begin position="505"/>
        <end position="524"/>
    </location>
</feature>
<dbReference type="InterPro" id="IPR004342">
    <property type="entry name" value="EXS_C"/>
</dbReference>
<dbReference type="PANTHER" id="PTHR10783:SF4">
    <property type="entry name" value="PHOSPHATE TRANSPORTER PHO1 HOMOLOG 3"/>
    <property type="match status" value="1"/>
</dbReference>
<evidence type="ECO:0000259" key="12">
    <source>
        <dbReference type="PROSITE" id="PS51380"/>
    </source>
</evidence>
<feature type="transmembrane region" description="Helical" evidence="11">
    <location>
        <begin position="690"/>
        <end position="718"/>
    </location>
</feature>
<evidence type="ECO:0000259" key="13">
    <source>
        <dbReference type="PROSITE" id="PS51382"/>
    </source>
</evidence>
<feature type="domain" description="EXS" evidence="12">
    <location>
        <begin position="628"/>
        <end position="822"/>
    </location>
</feature>